<feature type="transmembrane region" description="Helical" evidence="1">
    <location>
        <begin position="12"/>
        <end position="37"/>
    </location>
</feature>
<dbReference type="STRING" id="745277.Rahaq2_4335"/>
<accession>H2IWN9</accession>
<dbReference type="EMBL" id="CP003244">
    <property type="protein sequence ID" value="AEX54088.1"/>
    <property type="molecule type" value="Genomic_DNA"/>
</dbReference>
<dbReference type="AlphaFoldDB" id="H2IWN9"/>
<keyword evidence="1" id="KW-0812">Transmembrane</keyword>
<gene>
    <name evidence="2" type="ordered locus">Rahaq2_4335</name>
</gene>
<protein>
    <submittedName>
        <fullName evidence="2">Uncharacterized protein</fullName>
    </submittedName>
</protein>
<sequence>MMAKFILKYSLFFLYSYFFCIASLLLIGLAISGVYYFSNGIFNFSVSQVKRALFFGFIGGSGISLGTVLFNTIDWYNARKKPPTDPNE</sequence>
<keyword evidence="1" id="KW-0472">Membrane</keyword>
<keyword evidence="3" id="KW-1185">Reference proteome</keyword>
<feature type="transmembrane region" description="Helical" evidence="1">
    <location>
        <begin position="52"/>
        <end position="73"/>
    </location>
</feature>
<dbReference type="RefSeq" id="WP_015699112.1">
    <property type="nucleotide sequence ID" value="NC_016818.1"/>
</dbReference>
<keyword evidence="1" id="KW-1133">Transmembrane helix</keyword>
<dbReference type="HOGENOM" id="CLU_192055_0_0_6"/>
<proteinExistence type="predicted"/>
<name>H2IWN9_RAHAC</name>
<evidence type="ECO:0000313" key="3">
    <source>
        <dbReference type="Proteomes" id="UP000009010"/>
    </source>
</evidence>
<evidence type="ECO:0000256" key="1">
    <source>
        <dbReference type="SAM" id="Phobius"/>
    </source>
</evidence>
<reference evidence="2 3" key="1">
    <citation type="journal article" date="2012" name="J. Bacteriol.">
        <title>Complete Genome Sequence of Rahnella aquatilis CIP 78.65.</title>
        <authorList>
            <person name="Martinez R.J."/>
            <person name="Bruce D."/>
            <person name="Detter C."/>
            <person name="Goodwin L.A."/>
            <person name="Han J."/>
            <person name="Han C.S."/>
            <person name="Held B."/>
            <person name="Land M.L."/>
            <person name="Mikhailova N."/>
            <person name="Nolan M."/>
            <person name="Pennacchio L."/>
            <person name="Pitluck S."/>
            <person name="Tapia R."/>
            <person name="Woyke T."/>
            <person name="Sobecky P.A."/>
        </authorList>
    </citation>
    <scope>NUCLEOTIDE SEQUENCE [LARGE SCALE GENOMIC DNA]</scope>
    <source>
        <strain evidence="3">ATCC 33071 / DSM 4594 / JCM 1683 / NBRC 105701 / NCIMB 13365 / CIP 78.65</strain>
    </source>
</reference>
<dbReference type="KEGG" id="raq:Rahaq2_4335"/>
<reference evidence="3" key="2">
    <citation type="submission" date="2012-01" db="EMBL/GenBank/DDBJ databases">
        <title>Complete sequence of chromosome of Rahnella aquatilis CIP 78.65.</title>
        <authorList>
            <person name="Lucas S."/>
            <person name="Han J."/>
            <person name="Lapidus A."/>
            <person name="Cheng J.-F."/>
            <person name="Goodwin L."/>
            <person name="Pitluck S."/>
            <person name="Peters L."/>
            <person name="Ovchinnikova G."/>
            <person name="Held B."/>
            <person name="Detter J.C."/>
            <person name="Han C."/>
            <person name="Tapia R."/>
            <person name="Land M."/>
            <person name="Hauser L."/>
            <person name="Kyrpides N."/>
            <person name="Ivanova N."/>
            <person name="Pagani I."/>
            <person name="Sobecky P."/>
            <person name="Martinez R."/>
            <person name="Woyke T."/>
        </authorList>
    </citation>
    <scope>NUCLEOTIDE SEQUENCE [LARGE SCALE GENOMIC DNA]</scope>
    <source>
        <strain evidence="3">ATCC 33071 / DSM 4594 / JCM 1683 / NBRC 105701 / NCIMB 13365 / CIP 78.65</strain>
    </source>
</reference>
<dbReference type="Proteomes" id="UP000009010">
    <property type="component" value="Chromosome"/>
</dbReference>
<evidence type="ECO:0000313" key="2">
    <source>
        <dbReference type="EMBL" id="AEX54088.1"/>
    </source>
</evidence>
<organism evidence="2 3">
    <name type="scientific">Rahnella aquatilis (strain ATCC 33071 / DSM 4594 / JCM 1683 / NBRC 105701 / NCIMB 13365 / CIP 78.65)</name>
    <dbReference type="NCBI Taxonomy" id="745277"/>
    <lineage>
        <taxon>Bacteria</taxon>
        <taxon>Pseudomonadati</taxon>
        <taxon>Pseudomonadota</taxon>
        <taxon>Gammaproteobacteria</taxon>
        <taxon>Enterobacterales</taxon>
        <taxon>Yersiniaceae</taxon>
        <taxon>Rahnella</taxon>
    </lineage>
</organism>